<gene>
    <name evidence="1" type="ORF">GCM10017600_03760</name>
</gene>
<proteinExistence type="predicted"/>
<accession>A0A9W6MAE7</accession>
<reference evidence="1" key="1">
    <citation type="journal article" date="2014" name="Int. J. Syst. Evol. Microbiol.">
        <title>Complete genome sequence of Corynebacterium casei LMG S-19264T (=DSM 44701T), isolated from a smear-ripened cheese.</title>
        <authorList>
            <consortium name="US DOE Joint Genome Institute (JGI-PGF)"/>
            <person name="Walter F."/>
            <person name="Albersmeier A."/>
            <person name="Kalinowski J."/>
            <person name="Ruckert C."/>
        </authorList>
    </citation>
    <scope>NUCLEOTIDE SEQUENCE</scope>
    <source>
        <strain evidence="1">VKM Ac-2007</strain>
    </source>
</reference>
<sequence length="66" mass="7423">MVTRFKRAAEDSDLVDVARRVGRTPLEIMTIASIVQAESTDKRDMPKIARVWRQARGARDAALLDP</sequence>
<keyword evidence="2" id="KW-1185">Reference proteome</keyword>
<dbReference type="EMBL" id="BSEV01000001">
    <property type="protein sequence ID" value="GLK06971.1"/>
    <property type="molecule type" value="Genomic_DNA"/>
</dbReference>
<name>A0A9W6MAE7_9ACTN</name>
<reference evidence="1" key="2">
    <citation type="submission" date="2023-01" db="EMBL/GenBank/DDBJ databases">
        <authorList>
            <person name="Sun Q."/>
            <person name="Evtushenko L."/>
        </authorList>
    </citation>
    <scope>NUCLEOTIDE SEQUENCE</scope>
    <source>
        <strain evidence="1">VKM Ac-2007</strain>
    </source>
</reference>
<organism evidence="1 2">
    <name type="scientific">Streptosporangium carneum</name>
    <dbReference type="NCBI Taxonomy" id="47481"/>
    <lineage>
        <taxon>Bacteria</taxon>
        <taxon>Bacillati</taxon>
        <taxon>Actinomycetota</taxon>
        <taxon>Actinomycetes</taxon>
        <taxon>Streptosporangiales</taxon>
        <taxon>Streptosporangiaceae</taxon>
        <taxon>Streptosporangium</taxon>
    </lineage>
</organism>
<dbReference type="AlphaFoldDB" id="A0A9W6MAE7"/>
<protein>
    <submittedName>
        <fullName evidence="1">Uncharacterized protein</fullName>
    </submittedName>
</protein>
<dbReference type="Pfam" id="PF02618">
    <property type="entry name" value="YceG"/>
    <property type="match status" value="1"/>
</dbReference>
<evidence type="ECO:0000313" key="2">
    <source>
        <dbReference type="Proteomes" id="UP001143474"/>
    </source>
</evidence>
<comment type="caution">
    <text evidence="1">The sequence shown here is derived from an EMBL/GenBank/DDBJ whole genome shotgun (WGS) entry which is preliminary data.</text>
</comment>
<dbReference type="InterPro" id="IPR003770">
    <property type="entry name" value="MLTG-like"/>
</dbReference>
<evidence type="ECO:0000313" key="1">
    <source>
        <dbReference type="EMBL" id="GLK06971.1"/>
    </source>
</evidence>
<dbReference type="Proteomes" id="UP001143474">
    <property type="component" value="Unassembled WGS sequence"/>
</dbReference>